<keyword evidence="6" id="KW-1185">Reference proteome</keyword>
<evidence type="ECO:0000256" key="3">
    <source>
        <dbReference type="SAM" id="Phobius"/>
    </source>
</evidence>
<dbReference type="InterPro" id="IPR036514">
    <property type="entry name" value="SGNH_hydro_sf"/>
</dbReference>
<sequence length="851" mass="94100">MAGQRSLDRWTMNIWSSDTTWVLKPGSYVASLRGQYYSFVARFRHYTARLLTYKSQNTSTTNTMHRGLCAIFVLLALFDAFFALNFVSNTLGSHMVLQRSPQRARIWGWANAGQEIALRLSSNVTNFQTKTQASADGAWEVLLPATPAGGPYNIVVKAANPALSAELEDILFGDVYICSGQSNMQMAVHAAFNSTEEIQKANDYPNIRVFTAALRIATTEQEELLSISETWSAASADSIGHDDWNYFSAACWFYGKNVYDATQVPLGLVASTWGGTLIQAWSPVSATEQCKESAPISNFKVQTVTPNAYFEDPNHPNLLWNAMMHPYVKMRVNGFVWYQGEQNNGHAAFYSCAFPAMINSWRTYFGENVPFYFVQLSTWKSGIDGSISDLRISQMSALSLPFTGMASAVDLSDVSSPLGDIHPRSKQEVGRRLSLLALHEIYRQDVSFTGPVPNGFRNYATDGDIVVAVRFNPNTLSGGLELRNVSCPTDAPQCGAVAEISVGGQWKPVTSYDIEGDEVSFHLAPTQNAKIDGIRYAYANYPLCAVYNKAEVPHVSMIVALVARATISVNGFIFRAVRSKISTVLSVEGVPPGHNKKRGTEGISPSGNHSLGHQQEQAASPATSRPKFISNESNRSSHLRQSHKAWLESHTLTLDLHDLATRPLPLCHWTISSYDRSSPSRWINNQQSPLPAQNLALGHYPLPLQDQIRHNGPAFPEFQDENVSSAISTECIKRQPIISSFGSPLEDDHSLLSLRYRCEWLRLRDCMLLVLTAQSRHSRVFSVARVEGRVDTVCCVSPLRVSAMKAGESLVRLWCTEYGRTQPSASFLKGSKSTCFSSTVFNKIETTLSGI</sequence>
<protein>
    <recommendedName>
        <fullName evidence="4">Sialate O-acetylesterase domain-containing protein</fullName>
    </recommendedName>
</protein>
<feature type="compositionally biased region" description="Polar residues" evidence="2">
    <location>
        <begin position="603"/>
        <end position="623"/>
    </location>
</feature>
<dbReference type="Gene3D" id="3.40.50.1110">
    <property type="entry name" value="SGNH hydrolase"/>
    <property type="match status" value="1"/>
</dbReference>
<accession>A0A2P6P0T0</accession>
<evidence type="ECO:0000313" key="5">
    <source>
        <dbReference type="EMBL" id="PRP89815.1"/>
    </source>
</evidence>
<keyword evidence="3" id="KW-0472">Membrane</keyword>
<keyword evidence="3" id="KW-0812">Transmembrane</keyword>
<evidence type="ECO:0000313" key="6">
    <source>
        <dbReference type="Proteomes" id="UP000241769"/>
    </source>
</evidence>
<dbReference type="Pfam" id="PF03629">
    <property type="entry name" value="SASA"/>
    <property type="match status" value="1"/>
</dbReference>
<organism evidence="5 6">
    <name type="scientific">Planoprotostelium fungivorum</name>
    <dbReference type="NCBI Taxonomy" id="1890364"/>
    <lineage>
        <taxon>Eukaryota</taxon>
        <taxon>Amoebozoa</taxon>
        <taxon>Evosea</taxon>
        <taxon>Variosea</taxon>
        <taxon>Cavosteliida</taxon>
        <taxon>Cavosteliaceae</taxon>
        <taxon>Planoprotostelium</taxon>
    </lineage>
</organism>
<comment type="caution">
    <text evidence="5">The sequence shown here is derived from an EMBL/GenBank/DDBJ whole genome shotgun (WGS) entry which is preliminary data.</text>
</comment>
<gene>
    <name evidence="5" type="ORF">PROFUN_00157</name>
</gene>
<dbReference type="InterPro" id="IPR039329">
    <property type="entry name" value="SIAE"/>
</dbReference>
<feature type="domain" description="Sialate O-acetylesterase" evidence="4">
    <location>
        <begin position="174"/>
        <end position="433"/>
    </location>
</feature>
<evidence type="ECO:0000259" key="4">
    <source>
        <dbReference type="Pfam" id="PF03629"/>
    </source>
</evidence>
<feature type="region of interest" description="Disordered" evidence="2">
    <location>
        <begin position="587"/>
        <end position="635"/>
    </location>
</feature>
<dbReference type="SUPFAM" id="SSF52266">
    <property type="entry name" value="SGNH hydrolase"/>
    <property type="match status" value="1"/>
</dbReference>
<proteinExistence type="predicted"/>
<evidence type="ECO:0000256" key="1">
    <source>
        <dbReference type="ARBA" id="ARBA00022801"/>
    </source>
</evidence>
<dbReference type="AlphaFoldDB" id="A0A2P6P0T0"/>
<dbReference type="PANTHER" id="PTHR22901">
    <property type="entry name" value="SIALATE O-ACETYLESTERASE"/>
    <property type="match status" value="1"/>
</dbReference>
<feature type="transmembrane region" description="Helical" evidence="3">
    <location>
        <begin position="68"/>
        <end position="87"/>
    </location>
</feature>
<dbReference type="Proteomes" id="UP000241769">
    <property type="component" value="Unassembled WGS sequence"/>
</dbReference>
<evidence type="ECO:0000256" key="2">
    <source>
        <dbReference type="SAM" id="MobiDB-lite"/>
    </source>
</evidence>
<dbReference type="PANTHER" id="PTHR22901:SF0">
    <property type="entry name" value="SIALATE O-ACETYLESTERASE"/>
    <property type="match status" value="1"/>
</dbReference>
<dbReference type="GO" id="GO:0005975">
    <property type="term" value="P:carbohydrate metabolic process"/>
    <property type="evidence" value="ECO:0007669"/>
    <property type="project" value="TreeGrafter"/>
</dbReference>
<dbReference type="InterPro" id="IPR005181">
    <property type="entry name" value="SASA"/>
</dbReference>
<reference evidence="5 6" key="1">
    <citation type="journal article" date="2018" name="Genome Biol. Evol.">
        <title>Multiple Roots of Fruiting Body Formation in Amoebozoa.</title>
        <authorList>
            <person name="Hillmann F."/>
            <person name="Forbes G."/>
            <person name="Novohradska S."/>
            <person name="Ferling I."/>
            <person name="Riege K."/>
            <person name="Groth M."/>
            <person name="Westermann M."/>
            <person name="Marz M."/>
            <person name="Spaller T."/>
            <person name="Winckler T."/>
            <person name="Schaap P."/>
            <person name="Glockner G."/>
        </authorList>
    </citation>
    <scope>NUCLEOTIDE SEQUENCE [LARGE SCALE GENOMIC DNA]</scope>
    <source>
        <strain evidence="5 6">Jena</strain>
    </source>
</reference>
<dbReference type="EMBL" id="MDYQ01000001">
    <property type="protein sequence ID" value="PRP89815.1"/>
    <property type="molecule type" value="Genomic_DNA"/>
</dbReference>
<dbReference type="OrthoDB" id="42638at2759"/>
<dbReference type="GO" id="GO:0001681">
    <property type="term" value="F:sialate O-acetylesterase activity"/>
    <property type="evidence" value="ECO:0007669"/>
    <property type="project" value="InterPro"/>
</dbReference>
<keyword evidence="3" id="KW-1133">Transmembrane helix</keyword>
<dbReference type="InParanoid" id="A0A2P6P0T0"/>
<name>A0A2P6P0T0_9EUKA</name>
<keyword evidence="1" id="KW-0378">Hydrolase</keyword>